<keyword evidence="2" id="KW-1185">Reference proteome</keyword>
<dbReference type="KEGG" id="adv:DJ533_08660"/>
<organism evidence="1 2">
    <name type="scientific">Acinetobacter defluvii</name>
    <dbReference type="NCBI Taxonomy" id="1871111"/>
    <lineage>
        <taxon>Bacteria</taxon>
        <taxon>Pseudomonadati</taxon>
        <taxon>Pseudomonadota</taxon>
        <taxon>Gammaproteobacteria</taxon>
        <taxon>Moraxellales</taxon>
        <taxon>Moraxellaceae</taxon>
        <taxon>Acinetobacter</taxon>
    </lineage>
</organism>
<dbReference type="Proteomes" id="UP000245977">
    <property type="component" value="Chromosome"/>
</dbReference>
<name>A0A2S2FCL2_9GAMM</name>
<protein>
    <submittedName>
        <fullName evidence="1">Uncharacterized protein</fullName>
    </submittedName>
</protein>
<proteinExistence type="predicted"/>
<evidence type="ECO:0000313" key="2">
    <source>
        <dbReference type="Proteomes" id="UP000245977"/>
    </source>
</evidence>
<reference evidence="1" key="1">
    <citation type="submission" date="2019-08" db="EMBL/GenBank/DDBJ databases">
        <title>The complete genome of Acinetobacter defluvii strain WCHAD010030.</title>
        <authorList>
            <person name="Hu Y."/>
            <person name="Qin J."/>
            <person name="Feng Y."/>
            <person name="Zong Z."/>
        </authorList>
    </citation>
    <scope>NUCLEOTIDE SEQUENCE</scope>
    <source>
        <strain evidence="1">WCHA30</strain>
    </source>
</reference>
<evidence type="ECO:0000313" key="1">
    <source>
        <dbReference type="EMBL" id="AWL28630.1"/>
    </source>
</evidence>
<accession>A0A2S2FCL2</accession>
<dbReference type="AlphaFoldDB" id="A0A2S2FCL2"/>
<sequence length="151" mass="16968">MGMELKKHTQNPQRYLFGILLSCMCSTAFSISPIKDEVLATDVDYVGTITPLVITAVKRDVQNSVEHQNETNHQLADQQSNAIKKDHLAYVVLNDYEQQRQEAHFSESLVQKKPLIPNKAKVTEYGISVLGNTITVHGEDKITIYTSQDAH</sequence>
<dbReference type="RefSeq" id="WP_065992101.1">
    <property type="nucleotide sequence ID" value="NZ_CP029397.2"/>
</dbReference>
<gene>
    <name evidence="1" type="ORF">DJ533_08660</name>
</gene>
<dbReference type="OrthoDB" id="6691231at2"/>
<dbReference type="EMBL" id="CP029397">
    <property type="protein sequence ID" value="AWL28630.1"/>
    <property type="molecule type" value="Genomic_DNA"/>
</dbReference>